<dbReference type="SUPFAM" id="SSF53474">
    <property type="entry name" value="alpha/beta-Hydrolases"/>
    <property type="match status" value="1"/>
</dbReference>
<dbReference type="PANTHER" id="PTHR35560">
    <property type="entry name" value="BLL0132 PROTEIN"/>
    <property type="match status" value="1"/>
</dbReference>
<dbReference type="PANTHER" id="PTHR35560:SF3">
    <property type="entry name" value="PEPTIDASE S9 PROLYL OLIGOPEPTIDASE CATALYTIC DOMAIN-CONTAINING PROTEIN"/>
    <property type="match status" value="1"/>
</dbReference>
<dbReference type="GeneID" id="37039336"/>
<feature type="chain" id="PRO_5016292200" description="AB hydrolase-1 domain-containing protein" evidence="2">
    <location>
        <begin position="29"/>
        <end position="430"/>
    </location>
</feature>
<dbReference type="AlphaFoldDB" id="A0A316W544"/>
<proteinExistence type="predicted"/>
<gene>
    <name evidence="3" type="ORF">IE81DRAFT_59625</name>
</gene>
<dbReference type="OrthoDB" id="5985073at2759"/>
<dbReference type="Gene3D" id="3.40.50.1820">
    <property type="entry name" value="alpha/beta hydrolase"/>
    <property type="match status" value="1"/>
</dbReference>
<organism evidence="3 4">
    <name type="scientific">Ceraceosorus guamensis</name>
    <dbReference type="NCBI Taxonomy" id="1522189"/>
    <lineage>
        <taxon>Eukaryota</taxon>
        <taxon>Fungi</taxon>
        <taxon>Dikarya</taxon>
        <taxon>Basidiomycota</taxon>
        <taxon>Ustilaginomycotina</taxon>
        <taxon>Exobasidiomycetes</taxon>
        <taxon>Ceraceosorales</taxon>
        <taxon>Ceraceosoraceae</taxon>
        <taxon>Ceraceosorus</taxon>
    </lineage>
</organism>
<dbReference type="EMBL" id="KZ819366">
    <property type="protein sequence ID" value="PWN43811.1"/>
    <property type="molecule type" value="Genomic_DNA"/>
</dbReference>
<accession>A0A316W544</accession>
<evidence type="ECO:0000313" key="3">
    <source>
        <dbReference type="EMBL" id="PWN43811.1"/>
    </source>
</evidence>
<keyword evidence="4" id="KW-1185">Reference proteome</keyword>
<dbReference type="STRING" id="1522189.A0A316W544"/>
<sequence length="430" mass="46597">MISTSFARMTLLLLAMIALQAMSSPVSAAAGRRHSIHHQGQERADGHELPLTQLPRRAPAPPDGAHISQHKPSKVTNATVPIFVNKAWVDKADGGKAGRGITKAWIGLHGKGRDGVATFQDLYPIVGSSGALIIPNFYAPDDIGHSTTDGVHASYLDADRNMLWNKEGWSVARDAVQGGRKRPLNGAQISSFDVVDSLVERLSDKGLYPNLKRIIIVGHSAGGLFVDLYARFGKSTSDGNIKFRYITANPPLNYFEDRTRPVDGQDYLAGCPEYNDFPAGSSGMIPRYVSTTGKRMSFAKSVSRDVIRLAGSRDVYKAGYEVPRCDAVAQGGLDRLARNQNAWVIENLRAKSGKDLSMYRGYQNLTSQAKPVATDAGAPLLFKRTFAIVPGVGHDSGKMFSSNFGRQALLSSSGVSYTPHLEGNQSYVPY</sequence>
<dbReference type="Proteomes" id="UP000245783">
    <property type="component" value="Unassembled WGS sequence"/>
</dbReference>
<evidence type="ECO:0000256" key="1">
    <source>
        <dbReference type="SAM" id="MobiDB-lite"/>
    </source>
</evidence>
<dbReference type="InterPro" id="IPR029058">
    <property type="entry name" value="AB_hydrolase_fold"/>
</dbReference>
<dbReference type="RefSeq" id="XP_025370971.1">
    <property type="nucleotide sequence ID" value="XM_025517466.1"/>
</dbReference>
<keyword evidence="2" id="KW-0732">Signal</keyword>
<evidence type="ECO:0008006" key="5">
    <source>
        <dbReference type="Google" id="ProtNLM"/>
    </source>
</evidence>
<evidence type="ECO:0000313" key="4">
    <source>
        <dbReference type="Proteomes" id="UP000245783"/>
    </source>
</evidence>
<evidence type="ECO:0000256" key="2">
    <source>
        <dbReference type="SAM" id="SignalP"/>
    </source>
</evidence>
<dbReference type="InParanoid" id="A0A316W544"/>
<name>A0A316W544_9BASI</name>
<feature type="compositionally biased region" description="Basic and acidic residues" evidence="1">
    <location>
        <begin position="39"/>
        <end position="48"/>
    </location>
</feature>
<feature type="signal peptide" evidence="2">
    <location>
        <begin position="1"/>
        <end position="28"/>
    </location>
</feature>
<feature type="region of interest" description="Disordered" evidence="1">
    <location>
        <begin position="30"/>
        <end position="72"/>
    </location>
</feature>
<reference evidence="3 4" key="1">
    <citation type="journal article" date="2018" name="Mol. Biol. Evol.">
        <title>Broad Genomic Sampling Reveals a Smut Pathogenic Ancestry of the Fungal Clade Ustilaginomycotina.</title>
        <authorList>
            <person name="Kijpornyongpan T."/>
            <person name="Mondo S.J."/>
            <person name="Barry K."/>
            <person name="Sandor L."/>
            <person name="Lee J."/>
            <person name="Lipzen A."/>
            <person name="Pangilinan J."/>
            <person name="LaButti K."/>
            <person name="Hainaut M."/>
            <person name="Henrissat B."/>
            <person name="Grigoriev I.V."/>
            <person name="Spatafora J.W."/>
            <person name="Aime M.C."/>
        </authorList>
    </citation>
    <scope>NUCLEOTIDE SEQUENCE [LARGE SCALE GENOMIC DNA]</scope>
    <source>
        <strain evidence="3 4">MCA 4658</strain>
    </source>
</reference>
<protein>
    <recommendedName>
        <fullName evidence="5">AB hydrolase-1 domain-containing protein</fullName>
    </recommendedName>
</protein>